<dbReference type="EMBL" id="CP012342">
    <property type="protein sequence ID" value="AKV59359.1"/>
    <property type="molecule type" value="Genomic_DNA"/>
</dbReference>
<dbReference type="AlphaFoldDB" id="A0A0K1RD67"/>
<dbReference type="RefSeq" id="WP_052205647.1">
    <property type="nucleotide sequence ID" value="NZ_CP012342.1"/>
</dbReference>
<evidence type="ECO:0000313" key="3">
    <source>
        <dbReference type="EMBL" id="AKV59359.1"/>
    </source>
</evidence>
<feature type="compositionally biased region" description="Low complexity" evidence="1">
    <location>
        <begin position="31"/>
        <end position="57"/>
    </location>
</feature>
<dbReference type="PROSITE" id="PS51257">
    <property type="entry name" value="PROKAR_LIPOPROTEIN"/>
    <property type="match status" value="1"/>
</dbReference>
<keyword evidence="4" id="KW-1185">Reference proteome</keyword>
<proteinExistence type="predicted"/>
<dbReference type="Proteomes" id="UP000060016">
    <property type="component" value="Chromosome"/>
</dbReference>
<evidence type="ECO:0000256" key="2">
    <source>
        <dbReference type="SAM" id="SignalP"/>
    </source>
</evidence>
<dbReference type="STRING" id="156976.AK829_09665"/>
<accession>A0A0K1RD67</accession>
<evidence type="ECO:0008006" key="5">
    <source>
        <dbReference type="Google" id="ProtNLM"/>
    </source>
</evidence>
<evidence type="ECO:0000313" key="4">
    <source>
        <dbReference type="Proteomes" id="UP000060016"/>
    </source>
</evidence>
<protein>
    <recommendedName>
        <fullName evidence="5">DUF5642 domain-containing protein</fullName>
    </recommendedName>
</protein>
<feature type="region of interest" description="Disordered" evidence="1">
    <location>
        <begin position="30"/>
        <end position="57"/>
    </location>
</feature>
<dbReference type="PATRIC" id="fig|156976.3.peg.1942"/>
<feature type="chain" id="PRO_5038849940" description="DUF5642 domain-containing protein" evidence="2">
    <location>
        <begin position="23"/>
        <end position="253"/>
    </location>
</feature>
<reference evidence="3 4" key="1">
    <citation type="submission" date="2015-08" db="EMBL/GenBank/DDBJ databases">
        <authorList>
            <person name="Babu N.S."/>
            <person name="Beckwith C.J."/>
            <person name="Beseler K.G."/>
            <person name="Brison A."/>
            <person name="Carone J.V."/>
            <person name="Caskin T.P."/>
            <person name="Diamond M."/>
            <person name="Durham M.E."/>
            <person name="Foxe J.M."/>
            <person name="Go M."/>
            <person name="Henderson B.A."/>
            <person name="Jones I.B."/>
            <person name="McGettigan J.A."/>
            <person name="Micheletti S.J."/>
            <person name="Nasrallah M.E."/>
            <person name="Ortiz D."/>
            <person name="Piller C.R."/>
            <person name="Privatt S.R."/>
            <person name="Schneider S.L."/>
            <person name="Sharp S."/>
            <person name="Smith T.C."/>
            <person name="Stanton J.D."/>
            <person name="Ullery H.E."/>
            <person name="Wilson R.J."/>
            <person name="Serrano M.G."/>
            <person name="Buck G."/>
            <person name="Lee V."/>
            <person name="Wang Y."/>
            <person name="Carvalho R."/>
            <person name="Voegtly L."/>
            <person name="Shi R."/>
            <person name="Duckworth R."/>
            <person name="Johnson A."/>
            <person name="Loviza R."/>
            <person name="Walstead R."/>
            <person name="Shah Z."/>
            <person name="Kiflezghi M."/>
            <person name="Wade K."/>
            <person name="Ball S.L."/>
            <person name="Bradley K.W."/>
            <person name="Asai D.J."/>
            <person name="Bowman C.A."/>
            <person name="Russell D.A."/>
            <person name="Pope W.H."/>
            <person name="Jacobs-Sera D."/>
            <person name="Hendrix R.W."/>
            <person name="Hatfull G.F."/>
        </authorList>
    </citation>
    <scope>NUCLEOTIDE SEQUENCE [LARGE SCALE GENOMIC DNA]</scope>
    <source>
        <strain evidence="3 4">PUDD_83A45</strain>
    </source>
</reference>
<name>A0A0K1RD67_9CORY</name>
<feature type="signal peptide" evidence="2">
    <location>
        <begin position="1"/>
        <end position="22"/>
    </location>
</feature>
<gene>
    <name evidence="3" type="ORF">AK829_09665</name>
</gene>
<keyword evidence="2" id="KW-0732">Signal</keyword>
<dbReference type="KEGG" id="crie:AK829_09665"/>
<organism evidence="3 4">
    <name type="scientific">Corynebacterium riegelii</name>
    <dbReference type="NCBI Taxonomy" id="156976"/>
    <lineage>
        <taxon>Bacteria</taxon>
        <taxon>Bacillati</taxon>
        <taxon>Actinomycetota</taxon>
        <taxon>Actinomycetes</taxon>
        <taxon>Mycobacteriales</taxon>
        <taxon>Corynebacteriaceae</taxon>
        <taxon>Corynebacterium</taxon>
    </lineage>
</organism>
<evidence type="ECO:0000256" key="1">
    <source>
        <dbReference type="SAM" id="MobiDB-lite"/>
    </source>
</evidence>
<sequence length="253" mass="27175">MLTSRTFKKIGSTLFTASLLFAASCSTDGQEAAAPADPEASAVSAETSAADAATTETSAAPDVDFSQLLDGVTYKGQQVLAIPQEGIEDYIRQARETEVDYDAQFDPPECADAFEHNAEDYDPEKLSLETMTIGDLQTDGFSLVAFSRDALKDGIDATWDPSDFSKCQKYSYTAPGLGTMHVSIEELPFEGNVENGYAIIQRIEDDGSGLEPLDVYNTVAVKNGAQVNVNLTVVTDENIAAANETLNMVLDRL</sequence>